<dbReference type="RefSeq" id="XP_066923902.1">
    <property type="nucleotide sequence ID" value="XM_067067801.1"/>
</dbReference>
<organism evidence="3 4">
    <name type="scientific">Clytia hemisphaerica</name>
    <dbReference type="NCBI Taxonomy" id="252671"/>
    <lineage>
        <taxon>Eukaryota</taxon>
        <taxon>Metazoa</taxon>
        <taxon>Cnidaria</taxon>
        <taxon>Hydrozoa</taxon>
        <taxon>Hydroidolina</taxon>
        <taxon>Leptothecata</taxon>
        <taxon>Obeliida</taxon>
        <taxon>Clytiidae</taxon>
        <taxon>Clytia</taxon>
    </lineage>
</organism>
<protein>
    <submittedName>
        <fullName evidence="3">Uncharacterized protein</fullName>
    </submittedName>
</protein>
<evidence type="ECO:0000256" key="2">
    <source>
        <dbReference type="SAM" id="SignalP"/>
    </source>
</evidence>
<dbReference type="EnsemblMetazoa" id="CLYHEMT021148.1">
    <property type="protein sequence ID" value="CLYHEMP021148.1"/>
    <property type="gene ID" value="CLYHEMG021148"/>
</dbReference>
<name>A0A7M5XCR7_9CNID</name>
<feature type="chain" id="PRO_5029649836" evidence="2">
    <location>
        <begin position="23"/>
        <end position="306"/>
    </location>
</feature>
<feature type="compositionally biased region" description="Basic and acidic residues" evidence="1">
    <location>
        <begin position="290"/>
        <end position="299"/>
    </location>
</feature>
<dbReference type="AlphaFoldDB" id="A0A7M5XCR7"/>
<accession>A0A7M5XCR7</accession>
<keyword evidence="2" id="KW-0732">Signal</keyword>
<evidence type="ECO:0000313" key="3">
    <source>
        <dbReference type="EnsemblMetazoa" id="CLYHEMP021148.1"/>
    </source>
</evidence>
<dbReference type="Proteomes" id="UP000594262">
    <property type="component" value="Unplaced"/>
</dbReference>
<dbReference type="PROSITE" id="PS51257">
    <property type="entry name" value="PROKAR_LIPOPROTEIN"/>
    <property type="match status" value="1"/>
</dbReference>
<reference evidence="3" key="1">
    <citation type="submission" date="2021-01" db="UniProtKB">
        <authorList>
            <consortium name="EnsemblMetazoa"/>
        </authorList>
    </citation>
    <scope>IDENTIFICATION</scope>
</reference>
<evidence type="ECO:0000313" key="4">
    <source>
        <dbReference type="Proteomes" id="UP000594262"/>
    </source>
</evidence>
<feature type="signal peptide" evidence="2">
    <location>
        <begin position="1"/>
        <end position="22"/>
    </location>
</feature>
<sequence length="306" mass="35708">MWYARGLVYLAVISVSLSCVSGIASLANAALKKNKGSTKTEFKNFCINFKEFCKFMYDAPASRSDEKTDIKSTDEVGEETQGEEGWKKYRDNSVEEILYNAHSTLHSGSPSRWRLTGQQKDNQKWKRESAFFRKYNNLYRILLQEQYKRILSSGDAEKLYRRQTVRSEDKNNNMNQVMAFLNRNRNYAIRKDKLVETTNTKRLNRARFSPEDYFISPKTNNYFVDQISNHLSPTLNKKRHYFQSNVNSRIKRILDNPDFYPNGNVNDVLGKKRLLSAIQQVIETSQSEKNSIKDDKMNDILRSTLP</sequence>
<feature type="region of interest" description="Disordered" evidence="1">
    <location>
        <begin position="286"/>
        <end position="306"/>
    </location>
</feature>
<keyword evidence="4" id="KW-1185">Reference proteome</keyword>
<evidence type="ECO:0000256" key="1">
    <source>
        <dbReference type="SAM" id="MobiDB-lite"/>
    </source>
</evidence>
<dbReference type="GeneID" id="136811183"/>
<proteinExistence type="predicted"/>